<comment type="catalytic activity">
    <reaction evidence="1 11">
        <text>[protein]-peptidylproline (omega=180) = [protein]-peptidylproline (omega=0)</text>
        <dbReference type="Rhea" id="RHEA:16237"/>
        <dbReference type="Rhea" id="RHEA-COMP:10747"/>
        <dbReference type="Rhea" id="RHEA-COMP:10748"/>
        <dbReference type="ChEBI" id="CHEBI:83833"/>
        <dbReference type="ChEBI" id="CHEBI:83834"/>
        <dbReference type="EC" id="5.2.1.8"/>
    </reaction>
</comment>
<comment type="function">
    <text evidence="11">Plays a major role in protein secretion by helping the post-translocational extracellular folding of several secreted proteins.</text>
</comment>
<dbReference type="SUPFAM" id="SSF54534">
    <property type="entry name" value="FKBP-like"/>
    <property type="match status" value="1"/>
</dbReference>
<dbReference type="HAMAP" id="MF_01145">
    <property type="entry name" value="Foldase_PrsA"/>
    <property type="match status" value="1"/>
</dbReference>
<dbReference type="GO" id="GO:0005886">
    <property type="term" value="C:plasma membrane"/>
    <property type="evidence" value="ECO:0007669"/>
    <property type="project" value="UniProtKB-SubCell"/>
</dbReference>
<keyword evidence="15" id="KW-1185">Reference proteome</keyword>
<sequence>MNFKKITLTAATALAMVSLAACGQKDSSTNTDIVTMKGNTIRVTDFYNAAKNNTSANGTQIVQQLVLDDVLEDKYKGKVSDKEVNAEYDKTKKQYGDQFSAALAQAGLTEESYKSSIKTNLLVKYAVDQAVKKEYTDANMKAAWDKFHPEVTARVIQVSDEKTAKEVLDEVKKDDSKFGDIAKEKSVGPDKDKGGEIKFDSNSNELPTEVKDAAFKLEDGKVSDIITVSNQTGASSYYIVKMEKNSKKGNDMNKYKGDLEKAIKNEKESDSKFTTGVIGNLLKEYNVTIKEKAFSNALSQYTTDATDTSEK</sequence>
<dbReference type="AlphaFoldDB" id="A0A9Q5P051"/>
<accession>A0A9Q5P051</accession>
<evidence type="ECO:0000256" key="6">
    <source>
        <dbReference type="ARBA" id="ARBA00023110"/>
    </source>
</evidence>
<evidence type="ECO:0000256" key="9">
    <source>
        <dbReference type="ARBA" id="ARBA00023235"/>
    </source>
</evidence>
<gene>
    <name evidence="11" type="primary">prsA</name>
    <name evidence="14" type="ORF">BG262_07455</name>
</gene>
<keyword evidence="6 11" id="KW-0697">Rotamase</keyword>
<dbReference type="PANTHER" id="PTHR47245">
    <property type="entry name" value="PEPTIDYLPROLYL ISOMERASE"/>
    <property type="match status" value="1"/>
</dbReference>
<dbReference type="OrthoDB" id="2194386at2"/>
<comment type="similarity">
    <text evidence="3 11">Belongs to the PrsA family.</text>
</comment>
<dbReference type="InterPro" id="IPR023059">
    <property type="entry name" value="Foldase_PrsA"/>
</dbReference>
<dbReference type="Proteomes" id="UP000177273">
    <property type="component" value="Unassembled WGS sequence"/>
</dbReference>
<feature type="domain" description="PpiC" evidence="13">
    <location>
        <begin position="148"/>
        <end position="244"/>
    </location>
</feature>
<dbReference type="PROSITE" id="PS51257">
    <property type="entry name" value="PROKAR_LIPOPROTEIN"/>
    <property type="match status" value="1"/>
</dbReference>
<keyword evidence="8 11" id="KW-0564">Palmitate</keyword>
<dbReference type="InterPro" id="IPR046357">
    <property type="entry name" value="PPIase_dom_sf"/>
</dbReference>
<evidence type="ECO:0000256" key="2">
    <source>
        <dbReference type="ARBA" id="ARBA00004193"/>
    </source>
</evidence>
<keyword evidence="9 11" id="KW-0413">Isomerase</keyword>
<evidence type="ECO:0000256" key="7">
    <source>
        <dbReference type="ARBA" id="ARBA00023136"/>
    </source>
</evidence>
<comment type="caution">
    <text evidence="14">The sequence shown here is derived from an EMBL/GenBank/DDBJ whole genome shotgun (WGS) entry which is preliminary data.</text>
</comment>
<organism evidence="14 15">
    <name type="scientific">Floricoccus penangensis</name>
    <dbReference type="NCBI Taxonomy" id="1859475"/>
    <lineage>
        <taxon>Bacteria</taxon>
        <taxon>Bacillati</taxon>
        <taxon>Bacillota</taxon>
        <taxon>Bacilli</taxon>
        <taxon>Lactobacillales</taxon>
        <taxon>Streptococcaceae</taxon>
        <taxon>Floricoccus</taxon>
    </lineage>
</organism>
<keyword evidence="7 11" id="KW-0472">Membrane</keyword>
<name>A0A9Q5P051_9LACT</name>
<dbReference type="PANTHER" id="PTHR47245:SF1">
    <property type="entry name" value="FOLDASE PROTEIN PRSA"/>
    <property type="match status" value="1"/>
</dbReference>
<dbReference type="EMBL" id="MKIQ01000031">
    <property type="protein sequence ID" value="OFI45827.1"/>
    <property type="molecule type" value="Genomic_DNA"/>
</dbReference>
<dbReference type="Gene3D" id="1.10.4030.10">
    <property type="entry name" value="Porin chaperone SurA, peptide-binding domain"/>
    <property type="match status" value="1"/>
</dbReference>
<evidence type="ECO:0000256" key="4">
    <source>
        <dbReference type="ARBA" id="ARBA00022475"/>
    </source>
</evidence>
<dbReference type="PROSITE" id="PS50198">
    <property type="entry name" value="PPIC_PPIASE_2"/>
    <property type="match status" value="1"/>
</dbReference>
<proteinExistence type="inferred from homology"/>
<dbReference type="InterPro" id="IPR000297">
    <property type="entry name" value="PPIase_PpiC"/>
</dbReference>
<evidence type="ECO:0000256" key="10">
    <source>
        <dbReference type="ARBA" id="ARBA00023288"/>
    </source>
</evidence>
<dbReference type="GO" id="GO:0006457">
    <property type="term" value="P:protein folding"/>
    <property type="evidence" value="ECO:0007669"/>
    <property type="project" value="UniProtKB-UniRule"/>
</dbReference>
<comment type="subcellular location">
    <subcellularLocation>
        <location evidence="2 11">Cell membrane</location>
        <topology evidence="2 11">Lipid-anchor</topology>
    </subcellularLocation>
</comment>
<dbReference type="Pfam" id="PF00639">
    <property type="entry name" value="Rotamase"/>
    <property type="match status" value="1"/>
</dbReference>
<dbReference type="InterPro" id="IPR027304">
    <property type="entry name" value="Trigger_fact/SurA_dom_sf"/>
</dbReference>
<evidence type="ECO:0000259" key="13">
    <source>
        <dbReference type="PROSITE" id="PS50198"/>
    </source>
</evidence>
<evidence type="ECO:0000256" key="3">
    <source>
        <dbReference type="ARBA" id="ARBA00006071"/>
    </source>
</evidence>
<evidence type="ECO:0000256" key="1">
    <source>
        <dbReference type="ARBA" id="ARBA00000971"/>
    </source>
</evidence>
<keyword evidence="5 11" id="KW-0732">Signal</keyword>
<dbReference type="GO" id="GO:0003755">
    <property type="term" value="F:peptidyl-prolyl cis-trans isomerase activity"/>
    <property type="evidence" value="ECO:0007669"/>
    <property type="project" value="UniProtKB-UniRule"/>
</dbReference>
<dbReference type="Gene3D" id="3.10.50.40">
    <property type="match status" value="1"/>
</dbReference>
<keyword evidence="10 11" id="KW-0449">Lipoprotein</keyword>
<evidence type="ECO:0000256" key="12">
    <source>
        <dbReference type="SAM" id="SignalP"/>
    </source>
</evidence>
<feature type="signal peptide" evidence="12">
    <location>
        <begin position="1"/>
        <end position="20"/>
    </location>
</feature>
<dbReference type="InterPro" id="IPR050245">
    <property type="entry name" value="PrsA_foldase"/>
</dbReference>
<keyword evidence="4 11" id="KW-1003">Cell membrane</keyword>
<protein>
    <recommendedName>
        <fullName evidence="11">Foldase protein PrsA</fullName>
        <ecNumber evidence="11">5.2.1.8</ecNumber>
    </recommendedName>
</protein>
<evidence type="ECO:0000313" key="15">
    <source>
        <dbReference type="Proteomes" id="UP000177273"/>
    </source>
</evidence>
<reference evidence="15" key="1">
    <citation type="submission" date="2016-09" db="EMBL/GenBank/DDBJ databases">
        <title>Draft genome sequence of a novel species of the family Streptococcaceae isolated from flowers.</title>
        <authorList>
            <person name="Chuah L.-O."/>
            <person name="Yap K.-P."/>
            <person name="Thong K.L."/>
            <person name="Liong M.T."/>
            <person name="Ahmad R."/>
            <person name="Rusul G."/>
        </authorList>
    </citation>
    <scope>NUCLEOTIDE SEQUENCE [LARGE SCALE GENOMIC DNA]</scope>
    <source>
        <strain evidence="15">HibF3</strain>
    </source>
</reference>
<evidence type="ECO:0000313" key="14">
    <source>
        <dbReference type="EMBL" id="OFI45827.1"/>
    </source>
</evidence>
<evidence type="ECO:0000256" key="5">
    <source>
        <dbReference type="ARBA" id="ARBA00022729"/>
    </source>
</evidence>
<dbReference type="EC" id="5.2.1.8" evidence="11"/>
<evidence type="ECO:0000256" key="8">
    <source>
        <dbReference type="ARBA" id="ARBA00023139"/>
    </source>
</evidence>
<dbReference type="SUPFAM" id="SSF109998">
    <property type="entry name" value="Triger factor/SurA peptide-binding domain-like"/>
    <property type="match status" value="1"/>
</dbReference>
<dbReference type="RefSeq" id="WP_070788791.1">
    <property type="nucleotide sequence ID" value="NZ_MKIQ01000031.1"/>
</dbReference>
<feature type="chain" id="PRO_5040194921" description="Foldase protein PrsA" evidence="12">
    <location>
        <begin position="21"/>
        <end position="311"/>
    </location>
</feature>
<evidence type="ECO:0000256" key="11">
    <source>
        <dbReference type="HAMAP-Rule" id="MF_01145"/>
    </source>
</evidence>